<dbReference type="PROSITE" id="PS50042">
    <property type="entry name" value="CNMP_BINDING_3"/>
    <property type="match status" value="1"/>
</dbReference>
<proteinExistence type="predicted"/>
<dbReference type="InterPro" id="IPR014710">
    <property type="entry name" value="RmlC-like_jellyroll"/>
</dbReference>
<dbReference type="EMBL" id="JANFZH010000016">
    <property type="protein sequence ID" value="MCQ4839903.1"/>
    <property type="molecule type" value="Genomic_DNA"/>
</dbReference>
<dbReference type="CDD" id="cd00038">
    <property type="entry name" value="CAP_ED"/>
    <property type="match status" value="1"/>
</dbReference>
<dbReference type="InterPro" id="IPR018490">
    <property type="entry name" value="cNMP-bd_dom_sf"/>
</dbReference>
<accession>A0ABT1RYZ8</accession>
<dbReference type="RefSeq" id="WP_082942302.1">
    <property type="nucleotide sequence ID" value="NZ_CABKVV010000014.1"/>
</dbReference>
<dbReference type="InterPro" id="IPR036390">
    <property type="entry name" value="WH_DNA-bd_sf"/>
</dbReference>
<dbReference type="SMART" id="SM00100">
    <property type="entry name" value="cNMP"/>
    <property type="match status" value="1"/>
</dbReference>
<comment type="caution">
    <text evidence="2">The sequence shown here is derived from an EMBL/GenBank/DDBJ whole genome shotgun (WGS) entry which is preliminary data.</text>
</comment>
<protein>
    <submittedName>
        <fullName evidence="2">Crp/Fnr family transcriptional regulator</fullName>
    </submittedName>
</protein>
<evidence type="ECO:0000259" key="1">
    <source>
        <dbReference type="PROSITE" id="PS50042"/>
    </source>
</evidence>
<reference evidence="2 3" key="1">
    <citation type="submission" date="2022-06" db="EMBL/GenBank/DDBJ databases">
        <title>Isolation of gut microbiota from human fecal samples.</title>
        <authorList>
            <person name="Pamer E.G."/>
            <person name="Barat B."/>
            <person name="Waligurski E."/>
            <person name="Medina S."/>
            <person name="Paddock L."/>
            <person name="Mostad J."/>
        </authorList>
    </citation>
    <scope>NUCLEOTIDE SEQUENCE [LARGE SCALE GENOMIC DNA]</scope>
    <source>
        <strain evidence="2 3">DFI.9.73</strain>
    </source>
</reference>
<evidence type="ECO:0000313" key="2">
    <source>
        <dbReference type="EMBL" id="MCQ4839903.1"/>
    </source>
</evidence>
<dbReference type="SUPFAM" id="SSF51206">
    <property type="entry name" value="cAMP-binding domain-like"/>
    <property type="match status" value="1"/>
</dbReference>
<sequence>MIEMQEFSKLPLFSGNPETECQRMMECFRAPLKSFRPGETAYTYGGGGETVGILLTGTAAVVKIDAGGGRTVLERLSEGGVFGELIAFASLPCDSVSVVCETACEVLLLPQEKLTSTCGKACDCHRILIENMLSLISRKAFALSERVEVLSCRTIREKLLCCFRIFAAKEHSLSFTLPFSLSALADYICSDRSAMMRELKRLREEGFLEVSGRNVRFLSEHPFEKADLCAASLV</sequence>
<dbReference type="Pfam" id="PF00027">
    <property type="entry name" value="cNMP_binding"/>
    <property type="match status" value="1"/>
</dbReference>
<feature type="domain" description="Cyclic nucleotide-binding" evidence="1">
    <location>
        <begin position="12"/>
        <end position="135"/>
    </location>
</feature>
<dbReference type="Gene3D" id="2.60.120.10">
    <property type="entry name" value="Jelly Rolls"/>
    <property type="match status" value="1"/>
</dbReference>
<dbReference type="Proteomes" id="UP001524473">
    <property type="component" value="Unassembled WGS sequence"/>
</dbReference>
<evidence type="ECO:0000313" key="3">
    <source>
        <dbReference type="Proteomes" id="UP001524473"/>
    </source>
</evidence>
<organism evidence="2 3">
    <name type="scientific">Neglectibacter timonensis</name>
    <dbReference type="NCBI Taxonomy" id="1776382"/>
    <lineage>
        <taxon>Bacteria</taxon>
        <taxon>Bacillati</taxon>
        <taxon>Bacillota</taxon>
        <taxon>Clostridia</taxon>
        <taxon>Eubacteriales</taxon>
        <taxon>Oscillospiraceae</taxon>
        <taxon>Neglectibacter</taxon>
    </lineage>
</organism>
<gene>
    <name evidence="2" type="ORF">NE695_08240</name>
</gene>
<keyword evidence="3" id="KW-1185">Reference proteome</keyword>
<dbReference type="SUPFAM" id="SSF46785">
    <property type="entry name" value="Winged helix' DNA-binding domain"/>
    <property type="match status" value="1"/>
</dbReference>
<dbReference type="InterPro" id="IPR000595">
    <property type="entry name" value="cNMP-bd_dom"/>
</dbReference>
<dbReference type="GeneID" id="90533588"/>
<name>A0ABT1RYZ8_9FIRM</name>